<dbReference type="Pfam" id="PF03067">
    <property type="entry name" value="LPMO_10"/>
    <property type="match status" value="1"/>
</dbReference>
<feature type="signal peptide" evidence="2">
    <location>
        <begin position="1"/>
        <end position="32"/>
    </location>
</feature>
<accession>A0ABP6CZK3</accession>
<dbReference type="RefSeq" id="WP_344547987.1">
    <property type="nucleotide sequence ID" value="NZ_BAAATD010000016.1"/>
</dbReference>
<evidence type="ECO:0000256" key="2">
    <source>
        <dbReference type="SAM" id="SignalP"/>
    </source>
</evidence>
<organism evidence="4 5">
    <name type="scientific">Actinomadura fulvescens</name>
    <dbReference type="NCBI Taxonomy" id="46160"/>
    <lineage>
        <taxon>Bacteria</taxon>
        <taxon>Bacillati</taxon>
        <taxon>Actinomycetota</taxon>
        <taxon>Actinomycetes</taxon>
        <taxon>Streptosporangiales</taxon>
        <taxon>Thermomonosporaceae</taxon>
        <taxon>Actinomadura</taxon>
    </lineage>
</organism>
<protein>
    <submittedName>
        <fullName evidence="4">Lytic polysaccharide monooxygenase</fullName>
    </submittedName>
</protein>
<keyword evidence="5" id="KW-1185">Reference proteome</keyword>
<keyword evidence="1 2" id="KW-0732">Signal</keyword>
<evidence type="ECO:0000259" key="3">
    <source>
        <dbReference type="Pfam" id="PF03067"/>
    </source>
</evidence>
<dbReference type="GO" id="GO:0004497">
    <property type="term" value="F:monooxygenase activity"/>
    <property type="evidence" value="ECO:0007669"/>
    <property type="project" value="UniProtKB-KW"/>
</dbReference>
<dbReference type="PANTHER" id="PTHR34823">
    <property type="entry name" value="GLCNAC-BINDING PROTEIN A"/>
    <property type="match status" value="1"/>
</dbReference>
<gene>
    <name evidence="4" type="ORF">GCM10010411_82910</name>
</gene>
<dbReference type="InterPro" id="IPR006311">
    <property type="entry name" value="TAT_signal"/>
</dbReference>
<dbReference type="InterPro" id="IPR051024">
    <property type="entry name" value="GlcNAc_Chitin_IntDeg"/>
</dbReference>
<dbReference type="InterPro" id="IPR004302">
    <property type="entry name" value="Cellulose/chitin-bd_N"/>
</dbReference>
<feature type="chain" id="PRO_5045274135" evidence="2">
    <location>
        <begin position="33"/>
        <end position="173"/>
    </location>
</feature>
<feature type="domain" description="Chitin-binding type-4" evidence="3">
    <location>
        <begin position="33"/>
        <end position="170"/>
    </location>
</feature>
<dbReference type="Gene3D" id="2.70.50.50">
    <property type="entry name" value="chitin-binding protein cbp21"/>
    <property type="match status" value="1"/>
</dbReference>
<keyword evidence="4" id="KW-0560">Oxidoreductase</keyword>
<proteinExistence type="predicted"/>
<sequence>MKRSRRDLAIVAAAAAIAPLVTVVLPATPANAHGYVNSPASRQAQCAQRVVQCGQIQWEPQSVEGPKGLRSCSGGNARFAELDNDSKGWRAAAVGRTVTFTWTFTARHRTRDYEYYVGGQRVAVFSGGNQQPPSSVSHSVNLGSVTGRQKVLAIWNIGDTPNAFYACIDLQVS</sequence>
<reference evidence="5" key="1">
    <citation type="journal article" date="2019" name="Int. J. Syst. Evol. Microbiol.">
        <title>The Global Catalogue of Microorganisms (GCM) 10K type strain sequencing project: providing services to taxonomists for standard genome sequencing and annotation.</title>
        <authorList>
            <consortium name="The Broad Institute Genomics Platform"/>
            <consortium name="The Broad Institute Genome Sequencing Center for Infectious Disease"/>
            <person name="Wu L."/>
            <person name="Ma J."/>
        </authorList>
    </citation>
    <scope>NUCLEOTIDE SEQUENCE [LARGE SCALE GENOMIC DNA]</scope>
    <source>
        <strain evidence="5">JCM 6833</strain>
    </source>
</reference>
<dbReference type="EMBL" id="BAAATD010000016">
    <property type="protein sequence ID" value="GAA2632075.1"/>
    <property type="molecule type" value="Genomic_DNA"/>
</dbReference>
<evidence type="ECO:0000313" key="4">
    <source>
        <dbReference type="EMBL" id="GAA2632075.1"/>
    </source>
</evidence>
<evidence type="ECO:0000313" key="5">
    <source>
        <dbReference type="Proteomes" id="UP001501509"/>
    </source>
</evidence>
<dbReference type="PROSITE" id="PS51318">
    <property type="entry name" value="TAT"/>
    <property type="match status" value="1"/>
</dbReference>
<dbReference type="Proteomes" id="UP001501509">
    <property type="component" value="Unassembled WGS sequence"/>
</dbReference>
<comment type="caution">
    <text evidence="4">The sequence shown here is derived from an EMBL/GenBank/DDBJ whole genome shotgun (WGS) entry which is preliminary data.</text>
</comment>
<dbReference type="InterPro" id="IPR014756">
    <property type="entry name" value="Ig_E-set"/>
</dbReference>
<keyword evidence="4" id="KW-0503">Monooxygenase</keyword>
<dbReference type="PANTHER" id="PTHR34823:SF1">
    <property type="entry name" value="CHITIN-BINDING TYPE-4 DOMAIN-CONTAINING PROTEIN"/>
    <property type="match status" value="1"/>
</dbReference>
<dbReference type="CDD" id="cd21177">
    <property type="entry name" value="LPMO_AA10"/>
    <property type="match status" value="1"/>
</dbReference>
<evidence type="ECO:0000256" key="1">
    <source>
        <dbReference type="ARBA" id="ARBA00022729"/>
    </source>
</evidence>
<name>A0ABP6CZK3_9ACTN</name>
<dbReference type="SUPFAM" id="SSF81296">
    <property type="entry name" value="E set domains"/>
    <property type="match status" value="1"/>
</dbReference>